<feature type="binding site" description="in other chain" evidence="6">
    <location>
        <position position="300"/>
    </location>
    <ligand>
        <name>K(+)</name>
        <dbReference type="ChEBI" id="CHEBI:29103"/>
        <note>ligand shared between two tetrameric partners</note>
    </ligand>
</feature>
<dbReference type="CDD" id="cd00381">
    <property type="entry name" value="IMPDH"/>
    <property type="match status" value="1"/>
</dbReference>
<dbReference type="PATRIC" id="fig|1619045.3.peg.109"/>
<dbReference type="SUPFAM" id="SSF51412">
    <property type="entry name" value="Inosine monophosphate dehydrogenase (IMPDH)"/>
    <property type="match status" value="1"/>
</dbReference>
<dbReference type="EMBL" id="LBPO01000001">
    <property type="protein sequence ID" value="KKP59603.1"/>
    <property type="molecule type" value="Genomic_DNA"/>
</dbReference>
<dbReference type="NCBIfam" id="TIGR01302">
    <property type="entry name" value="IMP_dehydrog"/>
    <property type="match status" value="1"/>
</dbReference>
<dbReference type="InterPro" id="IPR001093">
    <property type="entry name" value="IMP_DH_GMPRt"/>
</dbReference>
<dbReference type="PANTHER" id="PTHR11911">
    <property type="entry name" value="INOSINE-5-MONOPHOSPHATE DEHYDROGENASE RELATED"/>
    <property type="match status" value="1"/>
</dbReference>
<dbReference type="Pfam" id="PF00478">
    <property type="entry name" value="IMPDH"/>
    <property type="match status" value="1"/>
</dbReference>
<keyword evidence="4 7" id="KW-0129">CBS domain</keyword>
<dbReference type="CDD" id="cd04601">
    <property type="entry name" value="CBS_pair_IMPDH"/>
    <property type="match status" value="1"/>
</dbReference>
<evidence type="ECO:0000313" key="10">
    <source>
        <dbReference type="EMBL" id="KKP59603.1"/>
    </source>
</evidence>
<evidence type="ECO:0000256" key="1">
    <source>
        <dbReference type="ARBA" id="ARBA00005502"/>
    </source>
</evidence>
<dbReference type="SUPFAM" id="SSF54631">
    <property type="entry name" value="CBS-domain pair"/>
    <property type="match status" value="1"/>
</dbReference>
<accession>A0A0G0ARM0</accession>
<dbReference type="Gene3D" id="3.20.20.70">
    <property type="entry name" value="Aldolase class I"/>
    <property type="match status" value="1"/>
</dbReference>
<gene>
    <name evidence="10" type="ORF">UR53_C0001G0103</name>
</gene>
<dbReference type="SMART" id="SM01240">
    <property type="entry name" value="IMPDH"/>
    <property type="match status" value="1"/>
</dbReference>
<dbReference type="FunFam" id="3.20.20.70:FF:000424">
    <property type="entry name" value="Inosine-5'-monophosphate dehydrogenase 2"/>
    <property type="match status" value="1"/>
</dbReference>
<feature type="binding site" evidence="5">
    <location>
        <begin position="298"/>
        <end position="300"/>
    </location>
    <ligand>
        <name>NAD(+)</name>
        <dbReference type="ChEBI" id="CHEBI:57540"/>
    </ligand>
</feature>
<dbReference type="InterPro" id="IPR013785">
    <property type="entry name" value="Aldolase_TIM"/>
</dbReference>
<evidence type="ECO:0000256" key="4">
    <source>
        <dbReference type="ARBA" id="ARBA00023122"/>
    </source>
</evidence>
<evidence type="ECO:0000256" key="5">
    <source>
        <dbReference type="PIRSR" id="PIRSR000130-3"/>
    </source>
</evidence>
<dbReference type="GO" id="GO:0046872">
    <property type="term" value="F:metal ion binding"/>
    <property type="evidence" value="ECO:0007669"/>
    <property type="project" value="UniProtKB-KW"/>
</dbReference>
<dbReference type="SMART" id="SM00116">
    <property type="entry name" value="CBS"/>
    <property type="match status" value="2"/>
</dbReference>
<dbReference type="PIRSF" id="PIRSF000130">
    <property type="entry name" value="IMPDH"/>
    <property type="match status" value="1"/>
</dbReference>
<organism evidence="10 11">
    <name type="scientific">Candidatus Magasanikbacteria bacterium GW2011_GWC2_34_16</name>
    <dbReference type="NCBI Taxonomy" id="1619045"/>
    <lineage>
        <taxon>Bacteria</taxon>
        <taxon>Candidatus Magasanikiibacteriota</taxon>
    </lineage>
</organism>
<feature type="domain" description="CBS" evidence="9">
    <location>
        <begin position="153"/>
        <end position="211"/>
    </location>
</feature>
<dbReference type="Proteomes" id="UP000034927">
    <property type="component" value="Unassembled WGS sequence"/>
</dbReference>
<feature type="binding site" description="in other chain" evidence="6">
    <location>
        <position position="302"/>
    </location>
    <ligand>
        <name>K(+)</name>
        <dbReference type="ChEBI" id="CHEBI:29103"/>
        <note>ligand shared between two tetrameric partners</note>
    </ligand>
</feature>
<name>A0A0G0ARM0_9BACT</name>
<evidence type="ECO:0000256" key="6">
    <source>
        <dbReference type="PIRSR" id="PIRSR000130-4"/>
    </source>
</evidence>
<evidence type="ECO:0000259" key="9">
    <source>
        <dbReference type="PROSITE" id="PS51371"/>
    </source>
</evidence>
<keyword evidence="5" id="KW-0520">NAD</keyword>
<keyword evidence="3 8" id="KW-0560">Oxidoreductase</keyword>
<evidence type="ECO:0000313" key="11">
    <source>
        <dbReference type="Proteomes" id="UP000034927"/>
    </source>
</evidence>
<dbReference type="AlphaFoldDB" id="A0A0G0ARM0"/>
<dbReference type="GO" id="GO:0006183">
    <property type="term" value="P:GTP biosynthetic process"/>
    <property type="evidence" value="ECO:0007669"/>
    <property type="project" value="TreeGrafter"/>
</dbReference>
<comment type="similarity">
    <text evidence="1 8">Belongs to the IMPDH/GMPR family.</text>
</comment>
<feature type="binding site" description="in other chain" evidence="6">
    <location>
        <position position="305"/>
    </location>
    <ligand>
        <name>K(+)</name>
        <dbReference type="ChEBI" id="CHEBI:29103"/>
        <note>ligand shared between two tetrameric partners</note>
    </ligand>
</feature>
<reference evidence="10 11" key="1">
    <citation type="journal article" date="2015" name="Nature">
        <title>rRNA introns, odd ribosomes, and small enigmatic genomes across a large radiation of phyla.</title>
        <authorList>
            <person name="Brown C.T."/>
            <person name="Hug L.A."/>
            <person name="Thomas B.C."/>
            <person name="Sharon I."/>
            <person name="Castelle C.J."/>
            <person name="Singh A."/>
            <person name="Wilkins M.J."/>
            <person name="Williams K.H."/>
            <person name="Banfield J.F."/>
        </authorList>
    </citation>
    <scope>NUCLEOTIDE SEQUENCE [LARGE SCALE GENOMIC DNA]</scope>
</reference>
<feature type="binding site" evidence="5">
    <location>
        <begin position="248"/>
        <end position="250"/>
    </location>
    <ligand>
        <name>NAD(+)</name>
        <dbReference type="ChEBI" id="CHEBI:57540"/>
    </ligand>
</feature>
<comment type="caution">
    <text evidence="10">The sequence shown here is derived from an EMBL/GenBank/DDBJ whole genome shotgun (WGS) entry which is preliminary data.</text>
</comment>
<dbReference type="Pfam" id="PF00571">
    <property type="entry name" value="CBS"/>
    <property type="match status" value="2"/>
</dbReference>
<feature type="domain" description="CBS" evidence="9">
    <location>
        <begin position="93"/>
        <end position="149"/>
    </location>
</feature>
<evidence type="ECO:0000256" key="3">
    <source>
        <dbReference type="ARBA" id="ARBA00023002"/>
    </source>
</evidence>
<proteinExistence type="inferred from homology"/>
<dbReference type="PROSITE" id="PS51371">
    <property type="entry name" value="CBS"/>
    <property type="match status" value="2"/>
</dbReference>
<dbReference type="GO" id="GO:0003938">
    <property type="term" value="F:IMP dehydrogenase activity"/>
    <property type="evidence" value="ECO:0007669"/>
    <property type="project" value="InterPro"/>
</dbReference>
<keyword evidence="6" id="KW-0630">Potassium</keyword>
<evidence type="ECO:0000256" key="2">
    <source>
        <dbReference type="ARBA" id="ARBA00022723"/>
    </source>
</evidence>
<dbReference type="PANTHER" id="PTHR11911:SF111">
    <property type="entry name" value="INOSINE-5'-MONOPHOSPHATE DEHYDROGENASE"/>
    <property type="match status" value="1"/>
</dbReference>
<dbReference type="InterPro" id="IPR005990">
    <property type="entry name" value="IMP_DH"/>
</dbReference>
<sequence>MLSIPLALTYDDVLIVPKRSSLTSRSEANTTTRLTKKLNLNIPIVTSNMDTVTESDMAIALARLGGIGILHRFMTIEENAEEVKRVKRAQNFIVNDPYTIDPEKSVAEAKAYAASIGITGLMVSNGDRKLRGILSRRDFLFSNGDNKKVSEIMTPREKLIVGHAHTTFNEAKQIFSEHKIEKLPLVDSEDRIVGIITSDDIKHIIDYPLSNCDDDGQLIVGASVGVQGDFVERAEELVKAGVDVIVIDIAHGHSDAMFKAIAKLREAIGDTQLIAGNIATASAALELCEAGVDGLKVGVGPGTICITRLVTGCGMPQLTAVMETSRIAKRYGVPIIADGGIQRSGDIVKAIGAGADTVMMGGMFAGTEESPGVVMTKGDRKFKICRGSASFTVANQRRLIKQSAKEVKEIIPEGVESIVPFKGPVTDIVNQLIGGLKSGMSYTNSHTIAELQKNVEFVRMTNAGLKESGSHDVQAIT</sequence>
<protein>
    <submittedName>
        <fullName evidence="10">Inosine-5'-monophosphate dehydrogenase</fullName>
    </submittedName>
</protein>
<evidence type="ECO:0000256" key="8">
    <source>
        <dbReference type="RuleBase" id="RU003927"/>
    </source>
</evidence>
<dbReference type="InterPro" id="IPR000644">
    <property type="entry name" value="CBS_dom"/>
</dbReference>
<keyword evidence="2" id="KW-0479">Metal-binding</keyword>
<dbReference type="InterPro" id="IPR046342">
    <property type="entry name" value="CBS_dom_sf"/>
</dbReference>
<evidence type="ECO:0000256" key="7">
    <source>
        <dbReference type="PROSITE-ProRule" id="PRU00703"/>
    </source>
</evidence>